<dbReference type="Gene3D" id="2.150.10.10">
    <property type="entry name" value="Serralysin-like metalloprotease, C-terminal"/>
    <property type="match status" value="2"/>
</dbReference>
<evidence type="ECO:0000256" key="2">
    <source>
        <dbReference type="ARBA" id="ARBA00022525"/>
    </source>
</evidence>
<dbReference type="InterPro" id="IPR013783">
    <property type="entry name" value="Ig-like_fold"/>
</dbReference>
<evidence type="ECO:0000259" key="3">
    <source>
        <dbReference type="Pfam" id="PF17936"/>
    </source>
</evidence>
<dbReference type="PANTHER" id="PTHR38340">
    <property type="entry name" value="S-LAYER PROTEIN"/>
    <property type="match status" value="1"/>
</dbReference>
<dbReference type="EMBL" id="BPQF01000033">
    <property type="protein sequence ID" value="GJD41957.1"/>
    <property type="molecule type" value="Genomic_DNA"/>
</dbReference>
<dbReference type="Pfam" id="PF17936">
    <property type="entry name" value="Big_6"/>
    <property type="match status" value="1"/>
</dbReference>
<evidence type="ECO:0000259" key="5">
    <source>
        <dbReference type="Pfam" id="PF19078"/>
    </source>
</evidence>
<name>A0AAV4ZEF8_9HYPH</name>
<feature type="domain" description="Bacterial Ig-like" evidence="4">
    <location>
        <begin position="107"/>
        <end position="207"/>
    </location>
</feature>
<dbReference type="InterPro" id="IPR044048">
    <property type="entry name" value="Big_12"/>
</dbReference>
<dbReference type="Gene3D" id="2.60.40.10">
    <property type="entry name" value="Immunoglobulins"/>
    <property type="match status" value="3"/>
</dbReference>
<dbReference type="InterPro" id="IPR050557">
    <property type="entry name" value="RTX_toxin/Mannuronan_C5-epim"/>
</dbReference>
<proteinExistence type="predicted"/>
<feature type="domain" description="Bacterial Ig" evidence="3">
    <location>
        <begin position="232"/>
        <end position="301"/>
    </location>
</feature>
<evidence type="ECO:0000256" key="1">
    <source>
        <dbReference type="ARBA" id="ARBA00004613"/>
    </source>
</evidence>
<dbReference type="Pfam" id="PF19078">
    <property type="entry name" value="Big_12"/>
    <property type="match status" value="1"/>
</dbReference>
<keyword evidence="2" id="KW-0964">Secreted</keyword>
<dbReference type="AlphaFoldDB" id="A0AAV4ZEF8"/>
<evidence type="ECO:0000313" key="7">
    <source>
        <dbReference type="Proteomes" id="UP001055307"/>
    </source>
</evidence>
<sequence length="913" mass="91940">MTLNPVTGDNTVNIQEAAGNVAVTGSVTGEFTTGDAVTLSVNGTEYAGTVAANGTFSINVAGSDLAADADRTIDVSVTTTDAAGNTSTATDSQSYTVDQAAPVFGNFSISEDLGSSGTDYITRDNTLSVSGSVTGAATGAFVTVDVMNGSQLVTTLIGQVQANGTFTTNTSGVLSSTGVAGTNYTFTASVTDPSGNTASESFGVVVDRQTTASTVGLTVASDSAAVDGITNDATPDFTGTAEAGATVGVFLDGELVGTAVANSSGQYTLAFADTGLDPLTNGTYTLTTITTDVAGNIKPSTQSTPFTVDTIVPTATITLADSALIAGETTLVTITFSEAVTGFAFSDLTTGNGTLSGLSAASTNPVTGAVTYTATLTPAVSTEATANVISLSTGYTDAAGNTGTVAASADYAVDTKVPTVASVSVSGPGIADGSGTLVTGQTVSFAFDISEAVRVAGIAGLVLNLSNGATASYNQSKSNSTTLTFDYTVLVDQVAGDIRVESVSANGAVITDLNGNPFDVDGFIVNPAGTLKIDGYTGTQGSETFRGTAGAETFIGLGGDDTYLVNNVDDQVIEAINGGTDTVRTSVDYMLMAGQEIEVLRASGTVGLRLTGNEFDNRIVGTSGNDVINGKAGADLLFGGLGDDDYYVDNVNDLVTEAANAGKDTVYTSVSYTLKAGQEIETLRGLGSTGLTLTGNEFGNKLVGTDGNDILNGKAGADTLFGGLGNDKYYVDNANDQVTEAAGEGSDIVYTSVSYALVAGQEIETLSFIGSKGLTLTGNELANTILGGAGKDVLVGGLGRDVLTGGAGSDTFTFQTLNDTATGTATRDIIQDFKIGTDHIDLFAIDANSKISGDQSFSFIGAGAFTKEAGQLHTIQSGGSTIVEGDVDGNGKADFQIVLRNVVDALHANDFLL</sequence>
<dbReference type="PRINTS" id="PR00313">
    <property type="entry name" value="CABNDNGRPT"/>
</dbReference>
<dbReference type="Pfam" id="PF19077">
    <property type="entry name" value="Big_13"/>
    <property type="match status" value="1"/>
</dbReference>
<dbReference type="InterPro" id="IPR011049">
    <property type="entry name" value="Serralysin-like_metalloprot_C"/>
</dbReference>
<organism evidence="6 7">
    <name type="scientific">Methylobacterium bullatum</name>
    <dbReference type="NCBI Taxonomy" id="570505"/>
    <lineage>
        <taxon>Bacteria</taxon>
        <taxon>Pseudomonadati</taxon>
        <taxon>Pseudomonadota</taxon>
        <taxon>Alphaproteobacteria</taxon>
        <taxon>Hyphomicrobiales</taxon>
        <taxon>Methylobacteriaceae</taxon>
        <taxon>Methylobacterium</taxon>
    </lineage>
</organism>
<dbReference type="Pfam" id="PF00353">
    <property type="entry name" value="HemolysinCabind"/>
    <property type="match status" value="4"/>
</dbReference>
<accession>A0AAV4ZEF8</accession>
<feature type="domain" description="Bacterial Ig-like" evidence="5">
    <location>
        <begin position="309"/>
        <end position="413"/>
    </location>
</feature>
<dbReference type="InterPro" id="IPR018511">
    <property type="entry name" value="Hemolysin-typ_Ca-bd_CS"/>
</dbReference>
<reference evidence="6" key="2">
    <citation type="submission" date="2021-08" db="EMBL/GenBank/DDBJ databases">
        <authorList>
            <person name="Tani A."/>
            <person name="Ola A."/>
            <person name="Ogura Y."/>
            <person name="Katsura K."/>
            <person name="Hayashi T."/>
        </authorList>
    </citation>
    <scope>NUCLEOTIDE SEQUENCE</scope>
    <source>
        <strain evidence="6">DSM 21893</strain>
    </source>
</reference>
<dbReference type="InterPro" id="IPR001343">
    <property type="entry name" value="Hemolysn_Ca-bd"/>
</dbReference>
<keyword evidence="7" id="KW-1185">Reference proteome</keyword>
<dbReference type="PANTHER" id="PTHR38340:SF1">
    <property type="entry name" value="S-LAYER PROTEIN"/>
    <property type="match status" value="1"/>
</dbReference>
<dbReference type="InterPro" id="IPR041498">
    <property type="entry name" value="Big_6"/>
</dbReference>
<dbReference type="NCBIfam" id="NF033510">
    <property type="entry name" value="Ca_tandemer"/>
    <property type="match status" value="3"/>
</dbReference>
<dbReference type="NCBIfam" id="NF012196">
    <property type="entry name" value="Ig_like_ice"/>
    <property type="match status" value="1"/>
</dbReference>
<evidence type="ECO:0000313" key="6">
    <source>
        <dbReference type="EMBL" id="GJD41957.1"/>
    </source>
</evidence>
<reference evidence="6" key="1">
    <citation type="journal article" date="2016" name="Front. Microbiol.">
        <title>Genome Sequence of the Piezophilic, Mesophilic Sulfate-Reducing Bacterium Desulfovibrio indicus J2T.</title>
        <authorList>
            <person name="Cao J."/>
            <person name="Maignien L."/>
            <person name="Shao Z."/>
            <person name="Alain K."/>
            <person name="Jebbar M."/>
        </authorList>
    </citation>
    <scope>NUCLEOTIDE SEQUENCE</scope>
    <source>
        <strain evidence="6">DSM 21893</strain>
    </source>
</reference>
<dbReference type="Proteomes" id="UP001055307">
    <property type="component" value="Unassembled WGS sequence"/>
</dbReference>
<dbReference type="SUPFAM" id="SSF51120">
    <property type="entry name" value="beta-Roll"/>
    <property type="match status" value="2"/>
</dbReference>
<comment type="caution">
    <text evidence="6">The sequence shown here is derived from an EMBL/GenBank/DDBJ whole genome shotgun (WGS) entry which is preliminary data.</text>
</comment>
<gene>
    <name evidence="6" type="ORF">OICFNHDK_4448</name>
</gene>
<evidence type="ECO:0000259" key="4">
    <source>
        <dbReference type="Pfam" id="PF19077"/>
    </source>
</evidence>
<dbReference type="GO" id="GO:0005509">
    <property type="term" value="F:calcium ion binding"/>
    <property type="evidence" value="ECO:0007669"/>
    <property type="project" value="InterPro"/>
</dbReference>
<dbReference type="PROSITE" id="PS00330">
    <property type="entry name" value="HEMOLYSIN_CALCIUM"/>
    <property type="match status" value="1"/>
</dbReference>
<dbReference type="InterPro" id="IPR049826">
    <property type="entry name" value="Ig-like_ice"/>
</dbReference>
<protein>
    <submittedName>
        <fullName evidence="6">Uncharacterized protein</fullName>
    </submittedName>
</protein>
<dbReference type="InterPro" id="IPR044016">
    <property type="entry name" value="Big_13"/>
</dbReference>
<dbReference type="GO" id="GO:0005576">
    <property type="term" value="C:extracellular region"/>
    <property type="evidence" value="ECO:0007669"/>
    <property type="project" value="UniProtKB-SubCell"/>
</dbReference>
<comment type="subcellular location">
    <subcellularLocation>
        <location evidence="1">Secreted</location>
    </subcellularLocation>
</comment>